<feature type="disulfide bond" evidence="5">
    <location>
        <begin position="585"/>
        <end position="595"/>
    </location>
</feature>
<evidence type="ECO:0000256" key="1">
    <source>
        <dbReference type="ARBA" id="ARBA00022536"/>
    </source>
</evidence>
<proteinExistence type="predicted"/>
<dbReference type="PRINTS" id="PR00453">
    <property type="entry name" value="VWFADOMAIN"/>
</dbReference>
<dbReference type="InterPro" id="IPR036465">
    <property type="entry name" value="vWFA_dom_sf"/>
</dbReference>
<dbReference type="PROSITE" id="PS00010">
    <property type="entry name" value="ASX_HYDROXYL"/>
    <property type="match status" value="5"/>
</dbReference>
<accession>A0ABP0F0L8</accession>
<feature type="compositionally biased region" description="Pro residues" evidence="7">
    <location>
        <begin position="53"/>
        <end position="62"/>
    </location>
</feature>
<dbReference type="Gene3D" id="3.40.50.410">
    <property type="entry name" value="von Willebrand factor, type A domain"/>
    <property type="match status" value="4"/>
</dbReference>
<dbReference type="CDD" id="cd23539">
    <property type="entry name" value="TFP_LU_ECD_CinHb4_like"/>
    <property type="match status" value="3"/>
</dbReference>
<dbReference type="PROSITE" id="PS50923">
    <property type="entry name" value="SUSHI"/>
    <property type="match status" value="1"/>
</dbReference>
<feature type="domain" description="Sushi" evidence="12">
    <location>
        <begin position="721"/>
        <end position="787"/>
    </location>
</feature>
<dbReference type="PROSITE" id="PS50026">
    <property type="entry name" value="EGF_3"/>
    <property type="match status" value="4"/>
</dbReference>
<reference evidence="13 14" key="1">
    <citation type="submission" date="2024-02" db="EMBL/GenBank/DDBJ databases">
        <authorList>
            <person name="Daric V."/>
            <person name="Darras S."/>
        </authorList>
    </citation>
    <scope>NUCLEOTIDE SEQUENCE [LARGE SCALE GENOMIC DNA]</scope>
</reference>
<dbReference type="InterPro" id="IPR001304">
    <property type="entry name" value="C-type_lectin-like"/>
</dbReference>
<dbReference type="Gene3D" id="3.10.100.10">
    <property type="entry name" value="Mannose-Binding Protein A, subunit A"/>
    <property type="match status" value="1"/>
</dbReference>
<dbReference type="InterPro" id="IPR000152">
    <property type="entry name" value="EGF-type_Asp/Asn_hydroxyl_site"/>
</dbReference>
<dbReference type="Gene3D" id="2.10.25.10">
    <property type="entry name" value="Laminin"/>
    <property type="match status" value="19"/>
</dbReference>
<dbReference type="InterPro" id="IPR000742">
    <property type="entry name" value="EGF"/>
</dbReference>
<feature type="chain" id="PRO_5046179168" evidence="8">
    <location>
        <begin position="18"/>
        <end position="2281"/>
    </location>
</feature>
<dbReference type="CDD" id="cd00054">
    <property type="entry name" value="EGF_CA"/>
    <property type="match status" value="4"/>
</dbReference>
<name>A0ABP0F0L8_CLALP</name>
<comment type="caution">
    <text evidence="13">The sequence shown here is derived from an EMBL/GenBank/DDBJ whole genome shotgun (WGS) entry which is preliminary data.</text>
</comment>
<dbReference type="PROSITE" id="PS50234">
    <property type="entry name" value="VWFA"/>
    <property type="match status" value="4"/>
</dbReference>
<dbReference type="PROSITE" id="PS01187">
    <property type="entry name" value="EGF_CA"/>
    <property type="match status" value="6"/>
</dbReference>
<feature type="domain" description="EGF-like" evidence="9">
    <location>
        <begin position="1927"/>
        <end position="1967"/>
    </location>
</feature>
<dbReference type="Proteomes" id="UP001642483">
    <property type="component" value="Unassembled WGS sequence"/>
</dbReference>
<evidence type="ECO:0000313" key="13">
    <source>
        <dbReference type="EMBL" id="CAK8671827.1"/>
    </source>
</evidence>
<dbReference type="PROSITE" id="PS01186">
    <property type="entry name" value="EGF_2"/>
    <property type="match status" value="3"/>
</dbReference>
<evidence type="ECO:0000259" key="9">
    <source>
        <dbReference type="PROSITE" id="PS50026"/>
    </source>
</evidence>
<evidence type="ECO:0000256" key="5">
    <source>
        <dbReference type="PROSITE-ProRule" id="PRU00076"/>
    </source>
</evidence>
<keyword evidence="2 8" id="KW-0732">Signal</keyword>
<feature type="domain" description="EGF-like" evidence="9">
    <location>
        <begin position="1184"/>
        <end position="1224"/>
    </location>
</feature>
<dbReference type="InterPro" id="IPR045860">
    <property type="entry name" value="Snake_toxin-like_sf"/>
</dbReference>
<dbReference type="InterPro" id="IPR049883">
    <property type="entry name" value="NOTCH1_EGF-like"/>
</dbReference>
<feature type="domain" description="VWFA" evidence="11">
    <location>
        <begin position="76"/>
        <end position="248"/>
    </location>
</feature>
<feature type="domain" description="EGF-like" evidence="9">
    <location>
        <begin position="1395"/>
        <end position="1439"/>
    </location>
</feature>
<dbReference type="CDD" id="cd00037">
    <property type="entry name" value="CLECT"/>
    <property type="match status" value="1"/>
</dbReference>
<dbReference type="Pfam" id="PF07645">
    <property type="entry name" value="EGF_CA"/>
    <property type="match status" value="5"/>
</dbReference>
<dbReference type="InterPro" id="IPR026823">
    <property type="entry name" value="cEGF"/>
</dbReference>
<evidence type="ECO:0000256" key="6">
    <source>
        <dbReference type="PROSITE-ProRule" id="PRU00302"/>
    </source>
</evidence>
<evidence type="ECO:0000256" key="2">
    <source>
        <dbReference type="ARBA" id="ARBA00022729"/>
    </source>
</evidence>
<organism evidence="13 14">
    <name type="scientific">Clavelina lepadiformis</name>
    <name type="common">Light-bulb sea squirt</name>
    <name type="synonym">Ascidia lepadiformis</name>
    <dbReference type="NCBI Taxonomy" id="159417"/>
    <lineage>
        <taxon>Eukaryota</taxon>
        <taxon>Metazoa</taxon>
        <taxon>Chordata</taxon>
        <taxon>Tunicata</taxon>
        <taxon>Ascidiacea</taxon>
        <taxon>Aplousobranchia</taxon>
        <taxon>Clavelinidae</taxon>
        <taxon>Clavelina</taxon>
    </lineage>
</organism>
<dbReference type="InterPro" id="IPR016186">
    <property type="entry name" value="C-type_lectin-like/link_sf"/>
</dbReference>
<feature type="domain" description="VWFA" evidence="11">
    <location>
        <begin position="273"/>
        <end position="450"/>
    </location>
</feature>
<evidence type="ECO:0000256" key="8">
    <source>
        <dbReference type="SAM" id="SignalP"/>
    </source>
</evidence>
<dbReference type="SUPFAM" id="SSF57196">
    <property type="entry name" value="EGF/Laminin"/>
    <property type="match status" value="4"/>
</dbReference>
<evidence type="ECO:0000259" key="12">
    <source>
        <dbReference type="PROSITE" id="PS50923"/>
    </source>
</evidence>
<evidence type="ECO:0000259" key="11">
    <source>
        <dbReference type="PROSITE" id="PS50234"/>
    </source>
</evidence>
<dbReference type="InterPro" id="IPR009030">
    <property type="entry name" value="Growth_fac_rcpt_cys_sf"/>
</dbReference>
<evidence type="ECO:0000256" key="4">
    <source>
        <dbReference type="ARBA" id="ARBA00023157"/>
    </source>
</evidence>
<dbReference type="PROSITE" id="PS50041">
    <property type="entry name" value="C_TYPE_LECTIN_2"/>
    <property type="match status" value="1"/>
</dbReference>
<evidence type="ECO:0000256" key="7">
    <source>
        <dbReference type="SAM" id="MobiDB-lite"/>
    </source>
</evidence>
<feature type="domain" description="C-type lectin" evidence="10">
    <location>
        <begin position="2074"/>
        <end position="2181"/>
    </location>
</feature>
<dbReference type="Pfam" id="PF14670">
    <property type="entry name" value="FXa_inhibition"/>
    <property type="match status" value="5"/>
</dbReference>
<gene>
    <name evidence="13" type="ORF">CVLEPA_LOCUS862</name>
</gene>
<dbReference type="Pfam" id="PF00092">
    <property type="entry name" value="VWA"/>
    <property type="match status" value="4"/>
</dbReference>
<dbReference type="InterPro" id="IPR016187">
    <property type="entry name" value="CTDL_fold"/>
</dbReference>
<dbReference type="SUPFAM" id="SSF57302">
    <property type="entry name" value="Snake toxin-like"/>
    <property type="match status" value="1"/>
</dbReference>
<dbReference type="Pfam" id="PF12662">
    <property type="entry name" value="cEGF"/>
    <property type="match status" value="2"/>
</dbReference>
<feature type="region of interest" description="Disordered" evidence="7">
    <location>
        <begin position="38"/>
        <end position="62"/>
    </location>
</feature>
<dbReference type="SMART" id="SM00032">
    <property type="entry name" value="CCP"/>
    <property type="match status" value="2"/>
</dbReference>
<dbReference type="InterPro" id="IPR050525">
    <property type="entry name" value="ECM_Assembly_Org"/>
</dbReference>
<keyword evidence="3" id="KW-0677">Repeat</keyword>
<keyword evidence="6" id="KW-0768">Sushi</keyword>
<protein>
    <submittedName>
        <fullName evidence="13">Uncharacterized protein</fullName>
    </submittedName>
</protein>
<dbReference type="InterPro" id="IPR002035">
    <property type="entry name" value="VWF_A"/>
</dbReference>
<feature type="signal peptide" evidence="8">
    <location>
        <begin position="1"/>
        <end position="17"/>
    </location>
</feature>
<dbReference type="InterPro" id="IPR018097">
    <property type="entry name" value="EGF_Ca-bd_CS"/>
</dbReference>
<evidence type="ECO:0000259" key="10">
    <source>
        <dbReference type="PROSITE" id="PS50041"/>
    </source>
</evidence>
<evidence type="ECO:0000256" key="3">
    <source>
        <dbReference type="ARBA" id="ARBA00022737"/>
    </source>
</evidence>
<dbReference type="SMART" id="SM00179">
    <property type="entry name" value="EGF_CA"/>
    <property type="match status" value="18"/>
</dbReference>
<dbReference type="CDD" id="cd01472">
    <property type="entry name" value="vWA_collagen"/>
    <property type="match status" value="1"/>
</dbReference>
<keyword evidence="14" id="KW-1185">Reference proteome</keyword>
<dbReference type="SUPFAM" id="SSF53300">
    <property type="entry name" value="vWA-like"/>
    <property type="match status" value="4"/>
</dbReference>
<dbReference type="PANTHER" id="PTHR24020">
    <property type="entry name" value="COLLAGEN ALPHA"/>
    <property type="match status" value="1"/>
</dbReference>
<dbReference type="InterPro" id="IPR001881">
    <property type="entry name" value="EGF-like_Ca-bd_dom"/>
</dbReference>
<keyword evidence="1 5" id="KW-0245">EGF-like domain</keyword>
<dbReference type="EMBL" id="CAWYQH010000001">
    <property type="protein sequence ID" value="CAK8671827.1"/>
    <property type="molecule type" value="Genomic_DNA"/>
</dbReference>
<comment type="caution">
    <text evidence="5">Lacks conserved residue(s) required for the propagation of feature annotation.</text>
</comment>
<sequence>MVLKAFIVALLVTAIHAQPEATPQPITDATDAPIVITDAPEPETPEATTTTAAPPPPPSPIVPIDPFGCPPNALMDLIFVVDSSSSVGPENFQLIRDFLADIVRKFNIGIDSVQTGLVRYNRDVDDRWNLNSFTSMAEVLAAIDEIPYRGRGTMTGQAIAFTAETKFSEAMGRRPGVPAVALVITDGRSRDDVVIPSLALHEVATVIALGIGGAVQEELDMIATAHPRNSFSQIVDDFSELASVIDVLVDNFCEAEREAPVAPAPGLCEGAIDLGFVLDSSSSIGDDSFQLVRDFTAEVVNGFEIASNLTRVSISRYTTWTDSILFYQQEFDKDAILQTIADIPYYGRGTRTADALKTFANHHQQEYNGWRPDKSHVVIVVTDGDSQDRDEIDKYARRLRARSTRVIAIGVGDYEGLESELVEIATAPASENVILISDYSELADYVIDIINRACETVGNDNECLVNNGDCDETCVDTYESFYCECFESGYSLQPDGSCLDDDECAVDDGGCSDICNNSPGSYSCACFPGRIMSGDGRTCVDDSCFGNTDCGQVCNNVLNGAFYCSCFPGYTLNEDRRTCSDIDECESANICEHGCNNTAGGFLCTCPEGFGLRADGRTCGRQCFSCNRALSNEECQDVIVCSPNELSCQTETRLENGQLYISKQCKQTEACANNFIQNPRTAWSPTQCNDNPEGASVCRCCCHDNLCNAVGDCSLADDIDISCEDPYELFGGDLAPGQNLTCTGTEIGDSCTLSCPDGYQVSGELMCTQKPRTTEGEWIGQVGECVDIDECAVNNGGCSDICTNTNGSFVCSCPEENLCETQPLDLFFILDSSSSVGQENFDMMLGFVARTTDFVTIGQDNTRVGVMTYNRDATKRFDFIDVTDAEDLNTRLGEIEYSGRGTLTAGAIDSAVQNCFTEERGRRPDVPLSVVLITDGRSKDHRRLESAVEALHNAATEVIAIGVGSRVNEDELLQIANGDPSQYRMVADFTALDDTLLNDLNNVLCTQPEQAQTLTSDLRNCDFDECSVGNGGCSHYCNNTVGSYYCSCPEGMSIVADRVTCDVDECLVDMGGCEQGCVNKLGSFSCLCGPLDVVADGFGCDDYNECLDANGGCSDICEDFVGGYRCLCPEGLILVDEDMCVEDPCFSQVPPFQCDQICLSAGDGYVCSCEQGYTLDADQHNCTEIDECANNNGGCEQTCVNTEGSYRCECPEGYQIRDDGRSCGIVCYHCDNVLSNEECGETKACAVSQDSCFTTMRTRNNVTRITKGCQQTLACINNLIQNPRDHGEGPSQCNVNSVNSKCECCCTGSFCNAELCPYDFSLPGCPSFEKEFVTFRGLQNNGDVFPGGVASVSCDPGFQYSQLGAAPTQINCNYNFQNATAEWDGSPDDLDICEDIDECEQFGGGCVDPAICVNLPGSFECQCPEVPDDYELIDGVICERDECADPDQGGCSHNCTNTVGGYMCFCPGDLSLVDDGLTCDPNECREGNAGCAEICVNTLGGFECDCHEGSFLTEDGFTCQDIDECLTDNGGCSHNCENLSPGWECSCPEGMILNADGFICRPDPCFVNNGGCAQICAEAEEGVVTCSCRSGFVTTEDGGCLDIDECAQNNGGCQYNCTNFDGGYTCECPVGQSLAADLKTCGVACYSCEGAKTNEECNANRPVVCPTDANACENQVRVHKGEKLIFKRCKQDKSCSNNFLQNPRTAWMPTQCNGEEANDVCRCCCQGHLCNVNEKPCETEQECRLTPADVLLILDSSSSVKFDNFQKVKAFSKALLTTFDLGEGRVHTAAIRYNKDVDEQFNFAYSNDRMDVEDAIDNIPYDGRGTMTGKAITYAREMILKESNGARPGVPKIVIVVTDGRSKDDVAIPSAALRDDGAIIFAVGIGNVDENELMMIADSGDQIFIAEDFDALSGLVLMEIQDSVCLDNNECAVENGGCSHVCIDTQGSYFCECPEPLFLGADSRTCQEFAPIGIQRSASDECANNNGGCSDFCTDTLVGYNCSCEAGKVLGPDEHTCFDINECDVDNGACSDGCVNTAGGYFCECPEDHIISEDLHTCVPREGVADCPAGYLALGHSCMRRTAESGTYAEAEADCASDGGRLVKVGDMGIRILIYRNFGKDGLWAGLTDRDEEGVWVNSDGTVFEYENGWGQDQPGFGDCGQIKEYLSSQRCEASAAGVCEIPRLNGFVVFSRTWPNGAQGKLYFPTDVNAVRVRFPQAVKDTNVWFSTLARQESSRSYIITQNDIERQSSTGQGEFTLEMRNARFPDYNVVVEPFIDVDA</sequence>
<evidence type="ECO:0000313" key="14">
    <source>
        <dbReference type="Proteomes" id="UP001642483"/>
    </source>
</evidence>
<dbReference type="SUPFAM" id="SSF57184">
    <property type="entry name" value="Growth factor receptor domain"/>
    <property type="match status" value="4"/>
</dbReference>
<dbReference type="SUPFAM" id="SSF56436">
    <property type="entry name" value="C-type lectin-like"/>
    <property type="match status" value="1"/>
</dbReference>
<feature type="domain" description="EGF-like" evidence="9">
    <location>
        <begin position="581"/>
        <end position="620"/>
    </location>
</feature>
<dbReference type="PANTHER" id="PTHR24020:SF84">
    <property type="entry name" value="VWFA DOMAIN-CONTAINING PROTEIN"/>
    <property type="match status" value="1"/>
</dbReference>
<dbReference type="SMART" id="SM00034">
    <property type="entry name" value="CLECT"/>
    <property type="match status" value="1"/>
</dbReference>
<feature type="domain" description="VWFA" evidence="11">
    <location>
        <begin position="1749"/>
        <end position="1920"/>
    </location>
</feature>
<feature type="domain" description="VWFA" evidence="11">
    <location>
        <begin position="825"/>
        <end position="1000"/>
    </location>
</feature>
<dbReference type="SMART" id="SM00181">
    <property type="entry name" value="EGF"/>
    <property type="match status" value="19"/>
</dbReference>
<dbReference type="InterPro" id="IPR000436">
    <property type="entry name" value="Sushi_SCR_CCP_dom"/>
</dbReference>
<keyword evidence="4 5" id="KW-1015">Disulfide bond</keyword>
<dbReference type="SMART" id="SM00327">
    <property type="entry name" value="VWA"/>
    <property type="match status" value="4"/>
</dbReference>